<feature type="region of interest" description="Disordered" evidence="1">
    <location>
        <begin position="48"/>
        <end position="67"/>
    </location>
</feature>
<sequence length="67" mass="7520">MFRVMDSLGYTSQQREELTNNFRADLVSPAIHAYLPVWVVYGRKPHEWEGKAQPGGDSGEGVKVEGQ</sequence>
<keyword evidence="3" id="KW-1185">Reference proteome</keyword>
<evidence type="ECO:0000256" key="1">
    <source>
        <dbReference type="SAM" id="MobiDB-lite"/>
    </source>
</evidence>
<protein>
    <submittedName>
        <fullName evidence="2">Uncharacterized protein</fullName>
    </submittedName>
</protein>
<accession>A0ABR1WW17</accession>
<proteinExistence type="predicted"/>
<dbReference type="Proteomes" id="UP001480595">
    <property type="component" value="Unassembled WGS sequence"/>
</dbReference>
<organism evidence="2 3">
    <name type="scientific">Apiospora phragmitis</name>
    <dbReference type="NCBI Taxonomy" id="2905665"/>
    <lineage>
        <taxon>Eukaryota</taxon>
        <taxon>Fungi</taxon>
        <taxon>Dikarya</taxon>
        <taxon>Ascomycota</taxon>
        <taxon>Pezizomycotina</taxon>
        <taxon>Sordariomycetes</taxon>
        <taxon>Xylariomycetidae</taxon>
        <taxon>Amphisphaeriales</taxon>
        <taxon>Apiosporaceae</taxon>
        <taxon>Apiospora</taxon>
    </lineage>
</organism>
<evidence type="ECO:0000313" key="3">
    <source>
        <dbReference type="Proteomes" id="UP001480595"/>
    </source>
</evidence>
<comment type="caution">
    <text evidence="2">The sequence shown here is derived from an EMBL/GenBank/DDBJ whole genome shotgun (WGS) entry which is preliminary data.</text>
</comment>
<gene>
    <name evidence="2" type="ORF">PG994_002327</name>
</gene>
<evidence type="ECO:0000313" key="2">
    <source>
        <dbReference type="EMBL" id="KAK8087353.1"/>
    </source>
</evidence>
<dbReference type="RefSeq" id="XP_066721877.1">
    <property type="nucleotide sequence ID" value="XM_066853736.1"/>
</dbReference>
<dbReference type="GeneID" id="92086799"/>
<name>A0ABR1WW17_9PEZI</name>
<dbReference type="EMBL" id="JAQQWL010000002">
    <property type="protein sequence ID" value="KAK8087353.1"/>
    <property type="molecule type" value="Genomic_DNA"/>
</dbReference>
<reference evidence="2 3" key="1">
    <citation type="submission" date="2023-01" db="EMBL/GenBank/DDBJ databases">
        <title>Analysis of 21 Apiospora genomes using comparative genomics revels a genus with tremendous synthesis potential of carbohydrate active enzymes and secondary metabolites.</title>
        <authorList>
            <person name="Sorensen T."/>
        </authorList>
    </citation>
    <scope>NUCLEOTIDE SEQUENCE [LARGE SCALE GENOMIC DNA]</scope>
    <source>
        <strain evidence="2 3">CBS 135458</strain>
    </source>
</reference>